<dbReference type="Pfam" id="PF05345">
    <property type="entry name" value="He_PIG"/>
    <property type="match status" value="2"/>
</dbReference>
<comment type="caution">
    <text evidence="2">The sequence shown here is derived from an EMBL/GenBank/DDBJ whole genome shotgun (WGS) entry which is preliminary data.</text>
</comment>
<dbReference type="InterPro" id="IPR026444">
    <property type="entry name" value="Secre_tail"/>
</dbReference>
<feature type="domain" description="Dystroglycan-type cadherin-like" evidence="1">
    <location>
        <begin position="702"/>
        <end position="790"/>
    </location>
</feature>
<organism evidence="2 3">
    <name type="scientific">Larkinella terrae</name>
    <dbReference type="NCBI Taxonomy" id="2025311"/>
    <lineage>
        <taxon>Bacteria</taxon>
        <taxon>Pseudomonadati</taxon>
        <taxon>Bacteroidota</taxon>
        <taxon>Cytophagia</taxon>
        <taxon>Cytophagales</taxon>
        <taxon>Spirosomataceae</taxon>
        <taxon>Larkinella</taxon>
    </lineage>
</organism>
<dbReference type="InterPro" id="IPR006644">
    <property type="entry name" value="Cadg"/>
</dbReference>
<dbReference type="SMART" id="SM00736">
    <property type="entry name" value="CADG"/>
    <property type="match status" value="2"/>
</dbReference>
<evidence type="ECO:0000259" key="1">
    <source>
        <dbReference type="SMART" id="SM00736"/>
    </source>
</evidence>
<dbReference type="EMBL" id="WJXZ01000006">
    <property type="protein sequence ID" value="MRS62088.1"/>
    <property type="molecule type" value="Genomic_DNA"/>
</dbReference>
<accession>A0A7K0EKV4</accession>
<dbReference type="NCBIfam" id="TIGR04183">
    <property type="entry name" value="Por_Secre_tail"/>
    <property type="match status" value="1"/>
</dbReference>
<evidence type="ECO:0000313" key="2">
    <source>
        <dbReference type="EMBL" id="MRS62088.1"/>
    </source>
</evidence>
<dbReference type="AlphaFoldDB" id="A0A7K0EKV4"/>
<dbReference type="InterPro" id="IPR014867">
    <property type="entry name" value="Spore_coat_CotH_CotH2/3/7"/>
</dbReference>
<gene>
    <name evidence="2" type="ORF">GJJ30_12375</name>
</gene>
<proteinExistence type="predicted"/>
<evidence type="ECO:0000313" key="3">
    <source>
        <dbReference type="Proteomes" id="UP000441754"/>
    </source>
</evidence>
<dbReference type="InterPro" id="IPR015919">
    <property type="entry name" value="Cadherin-like_sf"/>
</dbReference>
<name>A0A7K0EKV4_9BACT</name>
<dbReference type="Proteomes" id="UP000441754">
    <property type="component" value="Unassembled WGS sequence"/>
</dbReference>
<dbReference type="GO" id="GO:0005509">
    <property type="term" value="F:calcium ion binding"/>
    <property type="evidence" value="ECO:0007669"/>
    <property type="project" value="InterPro"/>
</dbReference>
<reference evidence="2 3" key="1">
    <citation type="journal article" date="2018" name="Antonie Van Leeuwenhoek">
        <title>Larkinella terrae sp. nov., isolated from soil on Jeju Island, South Korea.</title>
        <authorList>
            <person name="Ten L.N."/>
            <person name="Jeon J."/>
            <person name="Park S.J."/>
            <person name="Park S."/>
            <person name="Lee S.Y."/>
            <person name="Kim M.K."/>
            <person name="Jung H.Y."/>
        </authorList>
    </citation>
    <scope>NUCLEOTIDE SEQUENCE [LARGE SCALE GENOMIC DNA]</scope>
    <source>
        <strain evidence="2 3">KCTC 52001</strain>
    </source>
</reference>
<keyword evidence="3" id="KW-1185">Reference proteome</keyword>
<sequence>MRIKSTGDRRLGDFFSWLILVITLLRANAAYAQTISISSGRFQIDKTARIIVCNQLPGSSGESPVKIQFDQQEFTISGVVTPFEIGKKYSVTKDGGTYALFFTNFPILNINTNNVKISETDDLTRGAISLNQASGDVFSSNMGIKVRGATSRAYPKKSYKIELSTDAAGANSRDASLLGLREDSEWLLMAMYNEPMRISNVTSHALWIKIHKLYYSNKEPDARSGIRTRYIDVFSNDAYLGVYALAEDMDRKQLKLKKTADDGSIRGELYKTDGWSNATTYTAPLPAFNGGTSQDWYGYEMKLPKDPYNWANLYEYLKFVVNSSTETFNANSKTWLRTDNVVDYFLFLNLVRATDNTGKNVFLARYKEGEPYFFIPWDLDGSLGYQFNTVKVNTTNDILTNGLFNRMLNRNTDGFNYKLRKRWFELRKDVLTTANLKKDLSDNYSLLRNEGAYEREKMKWPSSVDSESLTYMQTWAEQRAAYMDHYFASIPEEGAAVANYEGFLSTPNCSSLQGWAWNKTMPNTPVEVEIFEGYTVVASQNANIFRQDLKNANIGNGIHGFNVPTPDFLKDGKPHYISVRVKNTGYVLKESFKTINCPGNGTGPPPPANPAPVAPTVSPLSATVNAAFSTTLPVFTDTDPLTYALNGLPGNLGFNPANRQITGTPTTSGTFSLTYTASDGQSTTPVYISLVVSNTAVANQPPQAPVVSPLSATVNAAFSTTLPVFTDTDPLTYALSSLPNALTFNASTRQLTGTPTVSGAFSLTYSATDTQSASNFVVVSLTISPAVSEPPPVTVTGNFEGYLDKVECGSIRGWVWDRNKPNTAFTVEFFANGTAIGTAKADIFRQDLKDAGKGNGSHVYTFPTPASVKTGTTYQISAKVQNSNFVLSWSPKTLNCPVGSRLNGEDDAENATGLTVWPNPSNGTFEIDYRLEGGKPGELSIIDASGRGWLRKTVEGVGPQSQRVSLTGANGIFLIQLRQGNKVQSRKISIEK</sequence>
<dbReference type="GO" id="GO:0016020">
    <property type="term" value="C:membrane"/>
    <property type="evidence" value="ECO:0007669"/>
    <property type="project" value="InterPro"/>
</dbReference>
<dbReference type="Gene3D" id="2.60.40.10">
    <property type="entry name" value="Immunoglobulins"/>
    <property type="match status" value="2"/>
</dbReference>
<protein>
    <submittedName>
        <fullName evidence="2">T9SS type A sorting domain-containing protein</fullName>
    </submittedName>
</protein>
<dbReference type="Pfam" id="PF08757">
    <property type="entry name" value="CotH"/>
    <property type="match status" value="1"/>
</dbReference>
<dbReference type="SUPFAM" id="SSF49313">
    <property type="entry name" value="Cadherin-like"/>
    <property type="match status" value="2"/>
</dbReference>
<dbReference type="InterPro" id="IPR013783">
    <property type="entry name" value="Ig-like_fold"/>
</dbReference>
<feature type="domain" description="Dystroglycan-type cadherin-like" evidence="1">
    <location>
        <begin position="612"/>
        <end position="699"/>
    </location>
</feature>
<dbReference type="OrthoDB" id="9803752at2"/>